<reference evidence="12 13" key="1">
    <citation type="submission" date="2018-06" db="EMBL/GenBank/DDBJ databases">
        <title>Extensive metabolic versatility and redundancy in microbially diverse, dynamic hydrothermal sediments.</title>
        <authorList>
            <person name="Dombrowski N."/>
            <person name="Teske A."/>
            <person name="Baker B.J."/>
        </authorList>
    </citation>
    <scope>NUCLEOTIDE SEQUENCE [LARGE SCALE GENOMIC DNA]</scope>
    <source>
        <strain evidence="11">B20_G2</strain>
        <strain evidence="10">B29_G17</strain>
    </source>
</reference>
<dbReference type="NCBIfam" id="NF003140">
    <property type="entry name" value="PRK04053.1"/>
    <property type="match status" value="1"/>
</dbReference>
<gene>
    <name evidence="7" type="primary">rps13</name>
    <name evidence="10" type="ORF">DRJ20_00500</name>
    <name evidence="11" type="ORF">DRJ26_00390</name>
</gene>
<sequence>MAFRHIVRIAGQDVDGSKKVVYAISQIKGIGINLAHAIVRVVGVDPDVRVGFLSEADIKRIESAIRNIRSQGIPRWMFNRRKDLETGEDIHLIGSDLALRVKADIDLMKKIKCWKGVRHALGLKVRGQKTRTTGRSGQTVGVSRKPRR</sequence>
<dbReference type="EMBL" id="QMQZ01000006">
    <property type="protein sequence ID" value="RLE52240.1"/>
    <property type="molecule type" value="Genomic_DNA"/>
</dbReference>
<dbReference type="GO" id="GO:0003735">
    <property type="term" value="F:structural constituent of ribosome"/>
    <property type="evidence" value="ECO:0007669"/>
    <property type="project" value="InterPro"/>
</dbReference>
<comment type="subunit">
    <text evidence="6 7">Part of the 30S ribosomal subunit. Forms a loose heterodimer with protein S19. Forms two bridges to the 50S subunit in the 70S ribosome.</text>
</comment>
<evidence type="ECO:0000313" key="11">
    <source>
        <dbReference type="EMBL" id="RLE55749.1"/>
    </source>
</evidence>
<dbReference type="PANTHER" id="PTHR10871">
    <property type="entry name" value="30S RIBOSOMAL PROTEIN S13/40S RIBOSOMAL PROTEIN S18"/>
    <property type="match status" value="1"/>
</dbReference>
<keyword evidence="4 7" id="KW-0689">Ribosomal protein</keyword>
<dbReference type="Proteomes" id="UP000269499">
    <property type="component" value="Unassembled WGS sequence"/>
</dbReference>
<dbReference type="GO" id="GO:0015935">
    <property type="term" value="C:small ribosomal subunit"/>
    <property type="evidence" value="ECO:0007669"/>
    <property type="project" value="TreeGrafter"/>
</dbReference>
<dbReference type="GO" id="GO:0005829">
    <property type="term" value="C:cytosol"/>
    <property type="evidence" value="ECO:0007669"/>
    <property type="project" value="TreeGrafter"/>
</dbReference>
<dbReference type="EMBL" id="QMRA01000003">
    <property type="protein sequence ID" value="RLE55749.1"/>
    <property type="molecule type" value="Genomic_DNA"/>
</dbReference>
<dbReference type="GO" id="GO:0019843">
    <property type="term" value="F:rRNA binding"/>
    <property type="evidence" value="ECO:0007669"/>
    <property type="project" value="UniProtKB-UniRule"/>
</dbReference>
<evidence type="ECO:0000313" key="12">
    <source>
        <dbReference type="Proteomes" id="UP000268446"/>
    </source>
</evidence>
<proteinExistence type="inferred from homology"/>
<evidence type="ECO:0000256" key="7">
    <source>
        <dbReference type="HAMAP-Rule" id="MF_01315"/>
    </source>
</evidence>
<dbReference type="Gene3D" id="1.10.8.50">
    <property type="match status" value="1"/>
</dbReference>
<comment type="caution">
    <text evidence="11">The sequence shown here is derived from an EMBL/GenBank/DDBJ whole genome shotgun (WGS) entry which is preliminary data.</text>
</comment>
<dbReference type="PANTHER" id="PTHR10871:SF3">
    <property type="entry name" value="SMALL RIBOSOMAL SUBUNIT PROTEIN US13"/>
    <property type="match status" value="1"/>
</dbReference>
<dbReference type="InterPro" id="IPR001892">
    <property type="entry name" value="Ribosomal_uS13"/>
</dbReference>
<evidence type="ECO:0000256" key="1">
    <source>
        <dbReference type="ARBA" id="ARBA00008080"/>
    </source>
</evidence>
<feature type="region of interest" description="Disordered" evidence="9">
    <location>
        <begin position="128"/>
        <end position="148"/>
    </location>
</feature>
<dbReference type="InterPro" id="IPR018269">
    <property type="entry name" value="Ribosomal_uS13_CS"/>
</dbReference>
<dbReference type="HAMAP" id="MF_01315">
    <property type="entry name" value="Ribosomal_uS13"/>
    <property type="match status" value="1"/>
</dbReference>
<keyword evidence="3 7" id="KW-0694">RNA-binding</keyword>
<organism evidence="11 13">
    <name type="scientific">Thermoproteota archaeon</name>
    <dbReference type="NCBI Taxonomy" id="2056631"/>
    <lineage>
        <taxon>Archaea</taxon>
        <taxon>Thermoproteota</taxon>
    </lineage>
</organism>
<dbReference type="NCBIfam" id="TIGR03629">
    <property type="entry name" value="uS13_arch"/>
    <property type="match status" value="1"/>
</dbReference>
<evidence type="ECO:0000256" key="4">
    <source>
        <dbReference type="ARBA" id="ARBA00022980"/>
    </source>
</evidence>
<dbReference type="InterPro" id="IPR019977">
    <property type="entry name" value="Ribosomal_uS13_archaeal"/>
</dbReference>
<dbReference type="InterPro" id="IPR027437">
    <property type="entry name" value="Rbsml_uS13_C"/>
</dbReference>
<dbReference type="Proteomes" id="UP000268446">
    <property type="component" value="Unassembled WGS sequence"/>
</dbReference>
<dbReference type="FunFam" id="1.10.8.50:FF:000001">
    <property type="entry name" value="30S ribosomal protein S13"/>
    <property type="match status" value="1"/>
</dbReference>
<evidence type="ECO:0000256" key="6">
    <source>
        <dbReference type="ARBA" id="ARBA00063089"/>
    </source>
</evidence>
<dbReference type="PIRSF" id="PIRSF002134">
    <property type="entry name" value="Ribosomal_S13"/>
    <property type="match status" value="1"/>
</dbReference>
<dbReference type="Gene3D" id="4.10.910.10">
    <property type="entry name" value="30s ribosomal protein s13, domain 2"/>
    <property type="match status" value="1"/>
</dbReference>
<evidence type="ECO:0000256" key="3">
    <source>
        <dbReference type="ARBA" id="ARBA00022884"/>
    </source>
</evidence>
<feature type="compositionally biased region" description="Polar residues" evidence="9">
    <location>
        <begin position="130"/>
        <end position="141"/>
    </location>
</feature>
<dbReference type="SUPFAM" id="SSF46946">
    <property type="entry name" value="S13-like H2TH domain"/>
    <property type="match status" value="1"/>
</dbReference>
<keyword evidence="5 7" id="KW-0687">Ribonucleoprotein</keyword>
<dbReference type="PROSITE" id="PS00646">
    <property type="entry name" value="RIBOSOMAL_S13_1"/>
    <property type="match status" value="1"/>
</dbReference>
<dbReference type="Pfam" id="PF00416">
    <property type="entry name" value="Ribosomal_S13"/>
    <property type="match status" value="1"/>
</dbReference>
<dbReference type="FunFam" id="4.10.910.10:FF:000002">
    <property type="entry name" value="40S ribosomal protein S18"/>
    <property type="match status" value="1"/>
</dbReference>
<dbReference type="InterPro" id="IPR010979">
    <property type="entry name" value="Ribosomal_uS13-like_H2TH"/>
</dbReference>
<evidence type="ECO:0000256" key="5">
    <source>
        <dbReference type="ARBA" id="ARBA00023274"/>
    </source>
</evidence>
<dbReference type="AlphaFoldDB" id="A0A497F917"/>
<evidence type="ECO:0000256" key="9">
    <source>
        <dbReference type="SAM" id="MobiDB-lite"/>
    </source>
</evidence>
<comment type="similarity">
    <text evidence="1 7 8">Belongs to the universal ribosomal protein uS13 family.</text>
</comment>
<accession>A0A497F917</accession>
<protein>
    <recommendedName>
        <fullName evidence="7">Small ribosomal subunit protein uS13</fullName>
    </recommendedName>
</protein>
<evidence type="ECO:0000256" key="2">
    <source>
        <dbReference type="ARBA" id="ARBA00022730"/>
    </source>
</evidence>
<keyword evidence="2 7" id="KW-0699">rRNA-binding</keyword>
<dbReference type="PROSITE" id="PS50159">
    <property type="entry name" value="RIBOSOMAL_S13_2"/>
    <property type="match status" value="1"/>
</dbReference>
<evidence type="ECO:0000313" key="10">
    <source>
        <dbReference type="EMBL" id="RLE52240.1"/>
    </source>
</evidence>
<evidence type="ECO:0000313" key="13">
    <source>
        <dbReference type="Proteomes" id="UP000269499"/>
    </source>
</evidence>
<name>A0A497F917_9CREN</name>
<comment type="function">
    <text evidence="7">Located at the top of the head of the 30S subunit, it contacts several helices of the 16S rRNA. In the 70S ribosome it contacts the 23S rRNA (bridge B1a) and protein L5 of the 50S subunit (bridge B1b), connecting the 2 subunits; these bridges are implicated in subunit movement.</text>
</comment>
<evidence type="ECO:0000256" key="8">
    <source>
        <dbReference type="RuleBase" id="RU003830"/>
    </source>
</evidence>
<dbReference type="GO" id="GO:0006412">
    <property type="term" value="P:translation"/>
    <property type="evidence" value="ECO:0007669"/>
    <property type="project" value="UniProtKB-UniRule"/>
</dbReference>